<evidence type="ECO:0000313" key="7">
    <source>
        <dbReference type="Proteomes" id="UP000516514"/>
    </source>
</evidence>
<accession>A0A7L7YM82</accession>
<gene>
    <name evidence="6" type="ORF">ID128_00215</name>
</gene>
<dbReference type="PANTHER" id="PTHR30417:SF1">
    <property type="entry name" value="N-ACETYLMURAMOYL-L-ALANINE AMIDASE AMID"/>
    <property type="match status" value="1"/>
</dbReference>
<dbReference type="GO" id="GO:0008745">
    <property type="term" value="F:N-acetylmuramoyl-L-alanine amidase activity"/>
    <property type="evidence" value="ECO:0007669"/>
    <property type="project" value="UniProtKB-EC"/>
</dbReference>
<proteinExistence type="predicted"/>
<dbReference type="SMART" id="SM00644">
    <property type="entry name" value="Ami_2"/>
    <property type="match status" value="1"/>
</dbReference>
<keyword evidence="3" id="KW-0378">Hydrolase</keyword>
<keyword evidence="7" id="KW-1185">Reference proteome</keyword>
<dbReference type="Gene3D" id="3.40.80.10">
    <property type="entry name" value="Peptidoglycan recognition protein-like"/>
    <property type="match status" value="1"/>
</dbReference>
<dbReference type="EC" id="3.5.1.28" evidence="2"/>
<evidence type="ECO:0000256" key="4">
    <source>
        <dbReference type="ARBA" id="ARBA00023316"/>
    </source>
</evidence>
<dbReference type="SUPFAM" id="SSF55846">
    <property type="entry name" value="N-acetylmuramoyl-L-alanine amidase-like"/>
    <property type="match status" value="1"/>
</dbReference>
<organism evidence="6 7">
    <name type="scientific">Candidatus Wolbachia massiliensis</name>
    <dbReference type="NCBI Taxonomy" id="1845000"/>
    <lineage>
        <taxon>Bacteria</taxon>
        <taxon>Pseudomonadati</taxon>
        <taxon>Pseudomonadota</taxon>
        <taxon>Alphaproteobacteria</taxon>
        <taxon>Rickettsiales</taxon>
        <taxon>Anaplasmataceae</taxon>
        <taxon>Wolbachieae</taxon>
        <taxon>Wolbachia</taxon>
    </lineage>
</organism>
<sequence>MKFIVNKYLSVLFVSALLLFVVIPASLISEQQSYSNSIEDDFQDLKRNLPSLKNLLFLDPSPSSNYDDRNGKKVLMVIVHHTESSTLKSTKDALNSRGISVQFIVDRDGSITLMVPLEKRAWHAGISYAKVQIGNTVKELQRLNDYSIGIEIVNTGLEPFPEEQMKSVKDLILYLMKRFRIRKDMIFSHAEVGAVVYNSAIEGYVMRKPDPHKLFDWELLEKNGVGLHIGDRISPKDAEQKMNEVLYKVGDKSEDILKLKKRLNNFFYKILPWNDKEGNVIFPDNNADYSDEFDENFAWVINQFSTRHLPKEIRKILPLKLEWEDILPEFLSECGDCVFNKFASLSDRIKLSLQPPFLNEADYKCLLSSLAQYKNNISSDTFVTLMYKVRLYHGSYLRYNLRSSLYMPFKLNVFTKLDVLKNEISSLESISSEKVLEVSSLINKFRPEILSDFQNFEKQWFQEFKDTWKQKFVPNMEKQMSWTVLHETILEHLERAKGEVLGKQETNFKGSFS</sequence>
<evidence type="ECO:0000256" key="3">
    <source>
        <dbReference type="ARBA" id="ARBA00022801"/>
    </source>
</evidence>
<evidence type="ECO:0000259" key="5">
    <source>
        <dbReference type="SMART" id="SM00644"/>
    </source>
</evidence>
<dbReference type="CDD" id="cd06583">
    <property type="entry name" value="PGRP"/>
    <property type="match status" value="1"/>
</dbReference>
<dbReference type="GO" id="GO:0071555">
    <property type="term" value="P:cell wall organization"/>
    <property type="evidence" value="ECO:0007669"/>
    <property type="project" value="UniProtKB-KW"/>
</dbReference>
<name>A0A7L7YM82_9RICK</name>
<protein>
    <recommendedName>
        <fullName evidence="2">N-acetylmuramoyl-L-alanine amidase</fullName>
        <ecNumber evidence="2">3.5.1.28</ecNumber>
    </recommendedName>
</protein>
<dbReference type="InterPro" id="IPR002502">
    <property type="entry name" value="Amidase_domain"/>
</dbReference>
<dbReference type="GO" id="GO:0009254">
    <property type="term" value="P:peptidoglycan turnover"/>
    <property type="evidence" value="ECO:0007669"/>
    <property type="project" value="TreeGrafter"/>
</dbReference>
<dbReference type="InterPro" id="IPR036505">
    <property type="entry name" value="Amidase/PGRP_sf"/>
</dbReference>
<dbReference type="AlphaFoldDB" id="A0A7L7YM82"/>
<dbReference type="KEGG" id="wms:ID128_00215"/>
<keyword evidence="4" id="KW-0961">Cell wall biogenesis/degradation</keyword>
<evidence type="ECO:0000256" key="1">
    <source>
        <dbReference type="ARBA" id="ARBA00001561"/>
    </source>
</evidence>
<evidence type="ECO:0000256" key="2">
    <source>
        <dbReference type="ARBA" id="ARBA00011901"/>
    </source>
</evidence>
<reference evidence="6 7" key="1">
    <citation type="submission" date="2020-09" db="EMBL/GenBank/DDBJ databases">
        <title>An Earliest Endosymbiont, Wolbachia massiliensis sp. nov., Strain PL13 From the Bed Bug (Cimex hemipterius), Type strain of a New supergroup T.</title>
        <authorList>
            <person name="Laidoudi Y."/>
            <person name="Levasseur A."/>
            <person name="Medkour H."/>
            <person name="Maaloum M."/>
            <person name="BenKhedher M."/>
            <person name="Sambou M."/>
            <person name="Bassene H."/>
            <person name="Davoust B."/>
            <person name="Fenollar F."/>
            <person name="Raoult D."/>
            <person name="Mediannikov O."/>
        </authorList>
    </citation>
    <scope>NUCLEOTIDE SEQUENCE [LARGE SCALE GENOMIC DNA]</scope>
    <source>
        <strain evidence="6 7">PL13</strain>
    </source>
</reference>
<dbReference type="GO" id="GO:0009253">
    <property type="term" value="P:peptidoglycan catabolic process"/>
    <property type="evidence" value="ECO:0007669"/>
    <property type="project" value="InterPro"/>
</dbReference>
<dbReference type="Pfam" id="PF01510">
    <property type="entry name" value="Amidase_2"/>
    <property type="match status" value="1"/>
</dbReference>
<dbReference type="InterPro" id="IPR051206">
    <property type="entry name" value="NAMLAA_amidase_2"/>
</dbReference>
<dbReference type="Proteomes" id="UP000516514">
    <property type="component" value="Chromosome"/>
</dbReference>
<dbReference type="EMBL" id="CP061738">
    <property type="protein sequence ID" value="QOD38352.1"/>
    <property type="molecule type" value="Genomic_DNA"/>
</dbReference>
<dbReference type="RefSeq" id="WP_191111149.1">
    <property type="nucleotide sequence ID" value="NZ_CP061738.1"/>
</dbReference>
<comment type="catalytic activity">
    <reaction evidence="1">
        <text>Hydrolyzes the link between N-acetylmuramoyl residues and L-amino acid residues in certain cell-wall glycopeptides.</text>
        <dbReference type="EC" id="3.5.1.28"/>
    </reaction>
</comment>
<feature type="domain" description="N-acetylmuramoyl-L-alanine amidase" evidence="5">
    <location>
        <begin position="64"/>
        <end position="197"/>
    </location>
</feature>
<dbReference type="PANTHER" id="PTHR30417">
    <property type="entry name" value="N-ACETYLMURAMOYL-L-ALANINE AMIDASE AMID"/>
    <property type="match status" value="1"/>
</dbReference>
<evidence type="ECO:0000313" key="6">
    <source>
        <dbReference type="EMBL" id="QOD38352.1"/>
    </source>
</evidence>